<keyword evidence="4" id="KW-0812">Transmembrane</keyword>
<organism evidence="5 6">
    <name type="scientific">Echinostoma caproni</name>
    <dbReference type="NCBI Taxonomy" id="27848"/>
    <lineage>
        <taxon>Eukaryota</taxon>
        <taxon>Metazoa</taxon>
        <taxon>Spiralia</taxon>
        <taxon>Lophotrochozoa</taxon>
        <taxon>Platyhelminthes</taxon>
        <taxon>Trematoda</taxon>
        <taxon>Digenea</taxon>
        <taxon>Plagiorchiida</taxon>
        <taxon>Echinostomata</taxon>
        <taxon>Echinostomatoidea</taxon>
        <taxon>Echinostomatidae</taxon>
        <taxon>Echinostoma</taxon>
    </lineage>
</organism>
<dbReference type="AlphaFoldDB" id="A0A3P8HP83"/>
<proteinExistence type="predicted"/>
<dbReference type="InterPro" id="IPR002153">
    <property type="entry name" value="TRPC_channel"/>
</dbReference>
<gene>
    <name evidence="5" type="ORF">ECPE_LOCUS15278</name>
</gene>
<evidence type="ECO:0000256" key="2">
    <source>
        <dbReference type="ARBA" id="ARBA00023065"/>
    </source>
</evidence>
<accession>A0A3P8HP83</accession>
<dbReference type="GO" id="GO:0034703">
    <property type="term" value="C:cation channel complex"/>
    <property type="evidence" value="ECO:0007669"/>
    <property type="project" value="TreeGrafter"/>
</dbReference>
<keyword evidence="3" id="KW-0407">Ion channel</keyword>
<dbReference type="GO" id="GO:0005886">
    <property type="term" value="C:plasma membrane"/>
    <property type="evidence" value="ECO:0007669"/>
    <property type="project" value="TreeGrafter"/>
</dbReference>
<sequence>MTRKCQEFATDLLAQTRSSVELSVVLNHDSGSSGMGGHVAGLTRTMTNENGAGEQHLSRLKLAIRYEQKNFVAHPHCQQLLASMWYEGLPGFRQKPMVAQMMTIGTLCAMFPLLATCYMLAPQSKLGSMMKKPFIKFLCHSSSYLSFLDCEKFSSLSGIRTHAWTPPTRGIVVVS</sequence>
<dbReference type="OrthoDB" id="2373987at2759"/>
<keyword evidence="1" id="KW-0813">Transport</keyword>
<keyword evidence="4" id="KW-0472">Membrane</keyword>
<reference evidence="5 6" key="1">
    <citation type="submission" date="2018-11" db="EMBL/GenBank/DDBJ databases">
        <authorList>
            <consortium name="Pathogen Informatics"/>
        </authorList>
    </citation>
    <scope>NUCLEOTIDE SEQUENCE [LARGE SCALE GENOMIC DNA]</scope>
    <source>
        <strain evidence="5 6">Egypt</strain>
    </source>
</reference>
<dbReference type="PANTHER" id="PTHR10117:SF54">
    <property type="entry name" value="TRANSIENT RECEPTOR POTENTIAL-GAMMA PROTEIN"/>
    <property type="match status" value="1"/>
</dbReference>
<name>A0A3P8HP83_9TREM</name>
<evidence type="ECO:0000256" key="1">
    <source>
        <dbReference type="ARBA" id="ARBA00022448"/>
    </source>
</evidence>
<keyword evidence="4" id="KW-1133">Transmembrane helix</keyword>
<evidence type="ECO:0000256" key="4">
    <source>
        <dbReference type="SAM" id="Phobius"/>
    </source>
</evidence>
<dbReference type="PANTHER" id="PTHR10117">
    <property type="entry name" value="TRANSIENT RECEPTOR POTENTIAL CHANNEL"/>
    <property type="match status" value="1"/>
</dbReference>
<dbReference type="GO" id="GO:0051480">
    <property type="term" value="P:regulation of cytosolic calcium ion concentration"/>
    <property type="evidence" value="ECO:0007669"/>
    <property type="project" value="TreeGrafter"/>
</dbReference>
<evidence type="ECO:0000313" key="6">
    <source>
        <dbReference type="Proteomes" id="UP000272942"/>
    </source>
</evidence>
<dbReference type="GO" id="GO:0070679">
    <property type="term" value="F:inositol 1,4,5 trisphosphate binding"/>
    <property type="evidence" value="ECO:0007669"/>
    <property type="project" value="TreeGrafter"/>
</dbReference>
<evidence type="ECO:0000256" key="3">
    <source>
        <dbReference type="ARBA" id="ARBA00023303"/>
    </source>
</evidence>
<feature type="transmembrane region" description="Helical" evidence="4">
    <location>
        <begin position="97"/>
        <end position="121"/>
    </location>
</feature>
<keyword evidence="6" id="KW-1185">Reference proteome</keyword>
<keyword evidence="2" id="KW-0406">Ion transport</keyword>
<dbReference type="EMBL" id="UZAN01060048">
    <property type="protein sequence ID" value="VDP92550.1"/>
    <property type="molecule type" value="Genomic_DNA"/>
</dbReference>
<dbReference type="GO" id="GO:0015279">
    <property type="term" value="F:store-operated calcium channel activity"/>
    <property type="evidence" value="ECO:0007669"/>
    <property type="project" value="TreeGrafter"/>
</dbReference>
<dbReference type="Proteomes" id="UP000272942">
    <property type="component" value="Unassembled WGS sequence"/>
</dbReference>
<evidence type="ECO:0000313" key="5">
    <source>
        <dbReference type="EMBL" id="VDP92550.1"/>
    </source>
</evidence>
<protein>
    <submittedName>
        <fullName evidence="5">Uncharacterized protein</fullName>
    </submittedName>
</protein>